<dbReference type="NCBIfam" id="TIGR04108">
    <property type="entry name" value="HutX"/>
    <property type="match status" value="1"/>
</dbReference>
<evidence type="ECO:0000313" key="2">
    <source>
        <dbReference type="Proteomes" id="UP001199044"/>
    </source>
</evidence>
<dbReference type="RefSeq" id="WP_225249870.1">
    <property type="nucleotide sequence ID" value="NZ_JAIWIU010000031.1"/>
</dbReference>
<proteinExistence type="predicted"/>
<dbReference type="PIRSF" id="PIRSF030840">
    <property type="entry name" value="DUF1008"/>
    <property type="match status" value="1"/>
</dbReference>
<sequence>MDDLAVQVNAILEQQPHQLPHEIAHSLNTNELAVIRCYPPELVVVVPGALAQSLLETIADWHTTVTVIVHSGGSIFEIKAPLPAGKNARGYFNLLGEPGQLHGHLKLDLIDHIALVSKPFMGRDSHYFGFFNQAGECVFKVYLGRDKQGKLLPEQVSAFVALKHDLNN</sequence>
<name>A0ABS7YIP9_9VIBR</name>
<dbReference type="InterPro" id="IPR010413">
    <property type="entry name" value="HutX-like"/>
</dbReference>
<dbReference type="CDD" id="cd16829">
    <property type="entry name" value="ChuX_HutX-like"/>
    <property type="match status" value="1"/>
</dbReference>
<dbReference type="Proteomes" id="UP001199044">
    <property type="component" value="Unassembled WGS sequence"/>
</dbReference>
<dbReference type="Gene3D" id="3.40.1570.10">
    <property type="entry name" value="HemS/ChuS/ChuX like domains"/>
    <property type="match status" value="1"/>
</dbReference>
<dbReference type="EMBL" id="JAIWIU010000031">
    <property type="protein sequence ID" value="MCA2015554.1"/>
    <property type="molecule type" value="Genomic_DNA"/>
</dbReference>
<organism evidence="1 2">
    <name type="scientific">Vibrio tritonius</name>
    <dbReference type="NCBI Taxonomy" id="1435069"/>
    <lineage>
        <taxon>Bacteria</taxon>
        <taxon>Pseudomonadati</taxon>
        <taxon>Pseudomonadota</taxon>
        <taxon>Gammaproteobacteria</taxon>
        <taxon>Vibrionales</taxon>
        <taxon>Vibrionaceae</taxon>
        <taxon>Vibrio</taxon>
    </lineage>
</organism>
<comment type="caution">
    <text evidence="1">The sequence shown here is derived from an EMBL/GenBank/DDBJ whole genome shotgun (WGS) entry which is preliminary data.</text>
</comment>
<keyword evidence="2" id="KW-1185">Reference proteome</keyword>
<dbReference type="SUPFAM" id="SSF144064">
    <property type="entry name" value="Heme iron utilization protein-like"/>
    <property type="match status" value="1"/>
</dbReference>
<evidence type="ECO:0000313" key="1">
    <source>
        <dbReference type="EMBL" id="MCA2015554.1"/>
    </source>
</evidence>
<accession>A0ABS7YIP9</accession>
<dbReference type="InterPro" id="IPR053733">
    <property type="entry name" value="Heme_Transport_Util_sf"/>
</dbReference>
<gene>
    <name evidence="1" type="primary">hutX</name>
    <name evidence="1" type="ORF">LDJ79_05480</name>
</gene>
<dbReference type="Pfam" id="PF06228">
    <property type="entry name" value="ChuX_HutX"/>
    <property type="match status" value="1"/>
</dbReference>
<reference evidence="2" key="1">
    <citation type="submission" date="2023-07" db="EMBL/GenBank/DDBJ databases">
        <title>Molecular identification of indigenous halophilic bacteria isolated from red sea cost, biodegradation of synthetic dyes and assessment of degraded metabolite toxicity.</title>
        <authorList>
            <person name="Chaieb K."/>
            <person name="Altayb H.N."/>
        </authorList>
    </citation>
    <scope>NUCLEOTIDE SEQUENCE [LARGE SCALE GENOMIC DNA]</scope>
    <source>
        <strain evidence="2">K20</strain>
    </source>
</reference>
<protein>
    <submittedName>
        <fullName evidence="1">Heme utilization cystosolic carrier protein HutX</fullName>
    </submittedName>
</protein>